<sequence>MSDEQPERFAPTSGRVMGVVGLLLAVCVVGFGLADPDLGFADWVIAFAALGGVLVWAAVLRPRVSLVGEHLELRNMLGTDLIPLAAIEELAVRQLLAVRAGDRRFLCPALGKSRRQLRGRPAFGSGAVAGRLRSKPADARTTVDFADFAEQRIRQRMEDERAARGIRAGSAEQLALAQEVRRQPAWPEIVALVVLTVALVVTILV</sequence>
<evidence type="ECO:0000256" key="1">
    <source>
        <dbReference type="SAM" id="Phobius"/>
    </source>
</evidence>
<dbReference type="AlphaFoldDB" id="A0A1H0LSA3"/>
<evidence type="ECO:0000313" key="2">
    <source>
        <dbReference type="EMBL" id="SDO70985.1"/>
    </source>
</evidence>
<protein>
    <recommendedName>
        <fullName evidence="4">PH domain-containing protein</fullName>
    </recommendedName>
</protein>
<dbReference type="STRING" id="1005944.SAMN05192576_0302"/>
<evidence type="ECO:0008006" key="4">
    <source>
        <dbReference type="Google" id="ProtNLM"/>
    </source>
</evidence>
<keyword evidence="1" id="KW-0812">Transmembrane</keyword>
<accession>A0A1H0LSA3</accession>
<feature type="transmembrane region" description="Helical" evidence="1">
    <location>
        <begin position="12"/>
        <end position="34"/>
    </location>
</feature>
<dbReference type="EMBL" id="FNIC01000013">
    <property type="protein sequence ID" value="SDO70985.1"/>
    <property type="molecule type" value="Genomic_DNA"/>
</dbReference>
<dbReference type="RefSeq" id="WP_091027027.1">
    <property type="nucleotide sequence ID" value="NZ_BKAE01000021.1"/>
</dbReference>
<evidence type="ECO:0000313" key="3">
    <source>
        <dbReference type="Proteomes" id="UP000199004"/>
    </source>
</evidence>
<keyword evidence="1" id="KW-1133">Transmembrane helix</keyword>
<organism evidence="2 3">
    <name type="scientific">Nocardioides szechwanensis</name>
    <dbReference type="NCBI Taxonomy" id="1005944"/>
    <lineage>
        <taxon>Bacteria</taxon>
        <taxon>Bacillati</taxon>
        <taxon>Actinomycetota</taxon>
        <taxon>Actinomycetes</taxon>
        <taxon>Propionibacteriales</taxon>
        <taxon>Nocardioidaceae</taxon>
        <taxon>Nocardioides</taxon>
    </lineage>
</organism>
<keyword evidence="1" id="KW-0472">Membrane</keyword>
<dbReference type="Proteomes" id="UP000199004">
    <property type="component" value="Unassembled WGS sequence"/>
</dbReference>
<feature type="transmembrane region" description="Helical" evidence="1">
    <location>
        <begin position="40"/>
        <end position="60"/>
    </location>
</feature>
<dbReference type="OrthoDB" id="3782617at2"/>
<reference evidence="2 3" key="1">
    <citation type="submission" date="2016-10" db="EMBL/GenBank/DDBJ databases">
        <authorList>
            <person name="de Groot N.N."/>
        </authorList>
    </citation>
    <scope>NUCLEOTIDE SEQUENCE [LARGE SCALE GENOMIC DNA]</scope>
    <source>
        <strain evidence="2 3">CGMCC 1.11147</strain>
    </source>
</reference>
<keyword evidence="3" id="KW-1185">Reference proteome</keyword>
<proteinExistence type="predicted"/>
<name>A0A1H0LSA3_9ACTN</name>
<feature type="transmembrane region" description="Helical" evidence="1">
    <location>
        <begin position="185"/>
        <end position="204"/>
    </location>
</feature>
<gene>
    <name evidence="2" type="ORF">SAMN05192576_0302</name>
</gene>